<feature type="repeat" description="WD" evidence="1">
    <location>
        <begin position="941"/>
        <end position="983"/>
    </location>
</feature>
<accession>A0A8T0F0I0</accession>
<dbReference type="GO" id="GO:0005634">
    <property type="term" value="C:nucleus"/>
    <property type="evidence" value="ECO:0007669"/>
    <property type="project" value="TreeGrafter"/>
</dbReference>
<feature type="compositionally biased region" description="Low complexity" evidence="2">
    <location>
        <begin position="244"/>
        <end position="259"/>
    </location>
</feature>
<feature type="region of interest" description="Disordered" evidence="2">
    <location>
        <begin position="381"/>
        <end position="417"/>
    </location>
</feature>
<dbReference type="Pfam" id="PF15949">
    <property type="entry name" value="DUF4757"/>
    <property type="match status" value="1"/>
</dbReference>
<dbReference type="InterPro" id="IPR031865">
    <property type="entry name" value="DUF4757"/>
</dbReference>
<dbReference type="InterPro" id="IPR001680">
    <property type="entry name" value="WD40_rpt"/>
</dbReference>
<dbReference type="PANTHER" id="PTHR46362:SF1">
    <property type="entry name" value="GEM-ASSOCIATED PROTEIN 5"/>
    <property type="match status" value="1"/>
</dbReference>
<dbReference type="Proteomes" id="UP000807504">
    <property type="component" value="Unassembled WGS sequence"/>
</dbReference>
<dbReference type="SMART" id="SM00320">
    <property type="entry name" value="WD40"/>
    <property type="match status" value="7"/>
</dbReference>
<feature type="compositionally biased region" description="Low complexity" evidence="2">
    <location>
        <begin position="61"/>
        <end position="72"/>
    </location>
</feature>
<dbReference type="InterPro" id="IPR011047">
    <property type="entry name" value="Quinoprotein_ADH-like_sf"/>
</dbReference>
<dbReference type="PROSITE" id="PS50082">
    <property type="entry name" value="WD_REPEATS_2"/>
    <property type="match status" value="2"/>
</dbReference>
<feature type="compositionally biased region" description="Polar residues" evidence="2">
    <location>
        <begin position="24"/>
        <end position="39"/>
    </location>
</feature>
<dbReference type="PROSITE" id="PS50294">
    <property type="entry name" value="WD_REPEATS_REGION"/>
    <property type="match status" value="1"/>
</dbReference>
<dbReference type="InterPro" id="IPR056421">
    <property type="entry name" value="TPR_GEMI5"/>
</dbReference>
<dbReference type="InterPro" id="IPR052640">
    <property type="entry name" value="Gemin-5"/>
</dbReference>
<name>A0A8T0F0I0_ARGBR</name>
<dbReference type="SUPFAM" id="SSF50978">
    <property type="entry name" value="WD40 repeat-like"/>
    <property type="match status" value="1"/>
</dbReference>
<evidence type="ECO:0000256" key="1">
    <source>
        <dbReference type="PROSITE-ProRule" id="PRU00221"/>
    </source>
</evidence>
<feature type="compositionally biased region" description="Polar residues" evidence="2">
    <location>
        <begin position="47"/>
        <end position="60"/>
    </location>
</feature>
<feature type="compositionally biased region" description="Polar residues" evidence="2">
    <location>
        <begin position="265"/>
        <end position="281"/>
    </location>
</feature>
<feature type="region of interest" description="Disordered" evidence="2">
    <location>
        <begin position="202"/>
        <end position="305"/>
    </location>
</feature>
<feature type="domain" description="Gem-associated protein 5 TPR" evidence="4">
    <location>
        <begin position="1117"/>
        <end position="1323"/>
    </location>
</feature>
<dbReference type="SUPFAM" id="SSF50998">
    <property type="entry name" value="Quinoprotein alcohol dehydrogenase-like"/>
    <property type="match status" value="1"/>
</dbReference>
<dbReference type="Pfam" id="PF23775">
    <property type="entry name" value="Beta-prop_RIG_2nd"/>
    <property type="match status" value="1"/>
</dbReference>
<feature type="compositionally biased region" description="Low complexity" evidence="2">
    <location>
        <begin position="390"/>
        <end position="404"/>
    </location>
</feature>
<sequence length="1969" mass="222903">MPGTTRYSATFDRPYEEEERPASEPSNGSRRSRSQSWQANIGGGVRSYSSLGHNKTPPQRSSSTDSGTSSGTEHIPTRTVSKTVVKTHNNPFQFVKVGSCPLYKKAEEQLKKVKEVKKPDVLKEEEEEWQSNLDSWKSRRRKMSEDVFRRQEEIRQFEQEEQNCQVNQKKIKTFSEMVESRANRGRTLSLCLISSPLELQEWEDQTNKSNSSHPFSEGSAENSAVNSEDEGVAEKRTFQKNLWSNGNNGSSLKNDSSNGCKSKMNETSYADSGLESISSSHRMGDTPDSCSDFSQDSGSSIDCDSPRVSGLLLNGVNILEDFNSKCISKSDCEDSNSNSKTDPDTIFEKERSLESVPVLNEKTECSAKEIQPVTESDFNSNCVDVSTATKPSESSADSSAPKSLSNDESENNKIERSIESENEVFVDDFEELDTQSKVFCSNGIYNIEWIYGSPNTLVFPQDLKYLLKWNIVTNNVTKIRLGSDLKVCFISSNEKCPNLLAVGHNNGTITVLDIVQEKILQKFKDHIREISILTWNPVLPDNLLSVSLDYSVRSWRIGEDKSTKLFWLGRVKPEDKRRIRVLGIWHPQEADVIICSNSYGEVGEVRLSDEKPQFKPYSKMAAEVSCKFLIALFSGTLKVAECTADILYCFDNYMFSIWNITEKKLVSFLPFSMGFIFDLSFSPTNPIYMSISNGDGMMRIWNTQADSQISRIISVFVQAKAKIMTAAWHPTLENIIAFATDDGKLGIIDIIKKRSQYSFETIHKSRVYSVCWGPYKASLIEEILRYMVLKVTRLLSKKDCILYTYSQISIEAISNSSKQSHPLVFSTFIVLLTLCNLEIKFVESLKWHPENTYMSPTGSPLKFWLACGGNDNCIYILDTSKIFEEKNEDFTNWVVKKLTGHKKRINAICWSPHKDGYLVSVSKDGSALVWNACTGNIIVSFLSHFDVVNTVQWSMFDEDIIYSGGQDCFVRVWRISEQSSVAPADKVRTRTALRKPNMSLRAIEKSQDSEEVADKFAEIIATENTDQNVIPDVNEKETNAGRFSWQSKQDQAFWLSPKARKSVSLFGNTSTTKEEDLKDCMRLADILCKRTQECDESFDPFKPKDETLSNADAMKFGLYTDQNTALKMADVQADECKSKNQINRFCQISVMTNKMEFIKEAAVNGTLSSYLVSLAPSVSYTFWLEMCEKYAMQLIQEQQPFVACSYFLMCNKVYEAIDVLCGKGKVLDALALAKLRLPESDPMIFKLLNLLCQKCRRTSDSLGEVKCYLALNEPLMAIKSLGSMPDANCVKTAAYICRKYNMNDDAEKYKFIFMQRCLIQCDWESFSEFTNQEPDLQVYSTLFAVHEAFYKHLRDVKMQSGIFVKEIFSLPKSDEVKFWSGTTCIGSDESFIQFVCDVLASKNLLPTTENSLETMIKSLDNFSSKWDISVSSSDAHVAIAVYITKFILLAAAGDSAAATANFLKIFDSSCNIVFLPRVVFMLFFPINLLWSQDTKNIICQSKVHNLGSNTNKVITQYQHILQCVSEKIMNKSQPFDLTIVSKESLQNDLHTVIEKIAAALSLKDFSEFILTYFVSYIVHDLSRVMDKKVITLECYAKKVNSDLENNADENVVDKTVAEIPSECSLIYETEIQKEEESCELETLIDITLKEADEKIWTLTNLGASITLENASENSFQRENILDSCSNEMSSNEEKIFEKELFPNVDNEEPKNASKNKCYDEIYSSENMSSVGNCISQVHSDDDNSHNQCLASIDLFYHVILFLMSNICKEEFTLLYYLKERLASLHLAKASHELNKFSKANLNKSKLCSEINRGKVKDLTDETEFTLIKFNKIPNIVQNDDKNVIPNSAMAFTNENMLTAFVSNDHNYSSPQEIHESANKLDANSSQITDENLLKELPEFIHLLELKAKGISYPSPLDIVSKVLQILYNMRQKSTCIFIQEKLHMLIDDIVAWVGTFQVANINVVCTICH</sequence>
<evidence type="ECO:0000259" key="5">
    <source>
        <dbReference type="Pfam" id="PF23775"/>
    </source>
</evidence>
<feature type="domain" description="Gem-associated protein 5 second beta-propeller" evidence="5">
    <location>
        <begin position="689"/>
        <end position="966"/>
    </location>
</feature>
<feature type="domain" description="DUF4757" evidence="3">
    <location>
        <begin position="104"/>
        <end position="179"/>
    </location>
</feature>
<dbReference type="InterPro" id="IPR015943">
    <property type="entry name" value="WD40/YVTN_repeat-like_dom_sf"/>
</dbReference>
<dbReference type="InterPro" id="IPR056424">
    <property type="entry name" value="Beta-prop_GEMI5_2nd"/>
</dbReference>
<dbReference type="GO" id="GO:0032797">
    <property type="term" value="C:SMN complex"/>
    <property type="evidence" value="ECO:0007669"/>
    <property type="project" value="TreeGrafter"/>
</dbReference>
<reference evidence="6" key="1">
    <citation type="journal article" date="2020" name="bioRxiv">
        <title>Chromosome-level reference genome of the European wasp spider Argiope bruennichi: a resource for studies on range expansion and evolutionary adaptation.</title>
        <authorList>
            <person name="Sheffer M.M."/>
            <person name="Hoppe A."/>
            <person name="Krehenwinkel H."/>
            <person name="Uhl G."/>
            <person name="Kuss A.W."/>
            <person name="Jensen L."/>
            <person name="Jensen C."/>
            <person name="Gillespie R.G."/>
            <person name="Hoff K.J."/>
            <person name="Prost S."/>
        </authorList>
    </citation>
    <scope>NUCLEOTIDE SEQUENCE</scope>
</reference>
<dbReference type="InterPro" id="IPR036322">
    <property type="entry name" value="WD40_repeat_dom_sf"/>
</dbReference>
<evidence type="ECO:0000256" key="2">
    <source>
        <dbReference type="SAM" id="MobiDB-lite"/>
    </source>
</evidence>
<dbReference type="Gene3D" id="2.130.10.10">
    <property type="entry name" value="YVTN repeat-like/Quinoprotein amine dehydrogenase"/>
    <property type="match status" value="2"/>
</dbReference>
<evidence type="ECO:0000259" key="3">
    <source>
        <dbReference type="Pfam" id="PF15949"/>
    </source>
</evidence>
<dbReference type="EMBL" id="JABXBU010001863">
    <property type="protein sequence ID" value="KAF8783374.1"/>
    <property type="molecule type" value="Genomic_DNA"/>
</dbReference>
<dbReference type="Pfam" id="PF23774">
    <property type="entry name" value="TPR_GEMI5"/>
    <property type="match status" value="1"/>
</dbReference>
<protein>
    <submittedName>
        <fullName evidence="6">Gem-associated protein 5 like protein</fullName>
    </submittedName>
</protein>
<keyword evidence="1" id="KW-0853">WD repeat</keyword>
<proteinExistence type="predicted"/>
<feature type="repeat" description="WD" evidence="1">
    <location>
        <begin position="898"/>
        <end position="940"/>
    </location>
</feature>
<dbReference type="PANTHER" id="PTHR46362">
    <property type="entry name" value="GEM-ASSOCIATED PROTEIN 5"/>
    <property type="match status" value="1"/>
</dbReference>
<feature type="compositionally biased region" description="Polar residues" evidence="2">
    <location>
        <begin position="207"/>
        <end position="226"/>
    </location>
</feature>
<organism evidence="6 7">
    <name type="scientific">Argiope bruennichi</name>
    <name type="common">Wasp spider</name>
    <name type="synonym">Aranea bruennichi</name>
    <dbReference type="NCBI Taxonomy" id="94029"/>
    <lineage>
        <taxon>Eukaryota</taxon>
        <taxon>Metazoa</taxon>
        <taxon>Ecdysozoa</taxon>
        <taxon>Arthropoda</taxon>
        <taxon>Chelicerata</taxon>
        <taxon>Arachnida</taxon>
        <taxon>Araneae</taxon>
        <taxon>Araneomorphae</taxon>
        <taxon>Entelegynae</taxon>
        <taxon>Araneoidea</taxon>
        <taxon>Araneidae</taxon>
        <taxon>Argiope</taxon>
    </lineage>
</organism>
<gene>
    <name evidence="6" type="ORF">HNY73_013541</name>
</gene>
<evidence type="ECO:0000313" key="6">
    <source>
        <dbReference type="EMBL" id="KAF8783374.1"/>
    </source>
</evidence>
<reference evidence="6" key="2">
    <citation type="submission" date="2020-06" db="EMBL/GenBank/DDBJ databases">
        <authorList>
            <person name="Sheffer M."/>
        </authorList>
    </citation>
    <scope>NUCLEOTIDE SEQUENCE</scope>
</reference>
<feature type="region of interest" description="Disordered" evidence="2">
    <location>
        <begin position="1"/>
        <end position="85"/>
    </location>
</feature>
<evidence type="ECO:0000313" key="7">
    <source>
        <dbReference type="Proteomes" id="UP000807504"/>
    </source>
</evidence>
<dbReference type="GO" id="GO:0003730">
    <property type="term" value="F:mRNA 3'-UTR binding"/>
    <property type="evidence" value="ECO:0007669"/>
    <property type="project" value="TreeGrafter"/>
</dbReference>
<evidence type="ECO:0000259" key="4">
    <source>
        <dbReference type="Pfam" id="PF23774"/>
    </source>
</evidence>
<comment type="caution">
    <text evidence="6">The sequence shown here is derived from an EMBL/GenBank/DDBJ whole genome shotgun (WGS) entry which is preliminary data.</text>
</comment>
<dbReference type="GO" id="GO:0000387">
    <property type="term" value="P:spliceosomal snRNP assembly"/>
    <property type="evidence" value="ECO:0007669"/>
    <property type="project" value="TreeGrafter"/>
</dbReference>
<keyword evidence="7" id="KW-1185">Reference proteome</keyword>
<feature type="compositionally biased region" description="Low complexity" evidence="2">
    <location>
        <begin position="288"/>
        <end position="302"/>
    </location>
</feature>